<evidence type="ECO:0000256" key="4">
    <source>
        <dbReference type="ARBA" id="ARBA00023163"/>
    </source>
</evidence>
<dbReference type="SMART" id="SM00065">
    <property type="entry name" value="GAF"/>
    <property type="match status" value="1"/>
</dbReference>
<sequence>MDPTGSALPLADELAVVFARMSGLLLSHETVTTALGLVTSLAVETVPGSVGAGVTIVDERGRRSSAATDARVERADALQYERDEGPCLAATALRQVVRVDDLSDDPRWPFWAAEARPLGLRSALSAPMVAGDRALGAMKVYADRPHAFDAHAERLMGLFSAQAAVLVANVQSYERAQRRSDELQQAVRDRDLVSVAKGVLMARHGVDEDAAFGMLLARDTQDALPLREVARTVAGSAVRRRR</sequence>
<reference evidence="6 7" key="1">
    <citation type="submission" date="2020-07" db="EMBL/GenBank/DDBJ databases">
        <title>Sequencing the genomes of 1000 actinobacteria strains.</title>
        <authorList>
            <person name="Klenk H.-P."/>
        </authorList>
    </citation>
    <scope>NUCLEOTIDE SEQUENCE [LARGE SCALE GENOMIC DNA]</scope>
    <source>
        <strain evidence="6 7">DSM 104001</strain>
    </source>
</reference>
<keyword evidence="2" id="KW-0418">Kinase</keyword>
<keyword evidence="7" id="KW-1185">Reference proteome</keyword>
<dbReference type="RefSeq" id="WP_179720231.1">
    <property type="nucleotide sequence ID" value="NZ_JACBZT010000001.1"/>
</dbReference>
<dbReference type="PIRSF" id="PIRSF036625">
    <property type="entry name" value="GAF_ANTAR"/>
    <property type="match status" value="1"/>
</dbReference>
<keyword evidence="4" id="KW-0804">Transcription</keyword>
<keyword evidence="1" id="KW-0808">Transferase</keyword>
<evidence type="ECO:0000256" key="3">
    <source>
        <dbReference type="ARBA" id="ARBA00023015"/>
    </source>
</evidence>
<dbReference type="SMART" id="SM01012">
    <property type="entry name" value="ANTAR"/>
    <property type="match status" value="1"/>
</dbReference>
<evidence type="ECO:0000259" key="5">
    <source>
        <dbReference type="PROSITE" id="PS50921"/>
    </source>
</evidence>
<dbReference type="InterPro" id="IPR036388">
    <property type="entry name" value="WH-like_DNA-bd_sf"/>
</dbReference>
<dbReference type="InterPro" id="IPR011006">
    <property type="entry name" value="CheY-like_superfamily"/>
</dbReference>
<evidence type="ECO:0000256" key="1">
    <source>
        <dbReference type="ARBA" id="ARBA00022679"/>
    </source>
</evidence>
<dbReference type="Proteomes" id="UP000541969">
    <property type="component" value="Unassembled WGS sequence"/>
</dbReference>
<keyword evidence="3" id="KW-0805">Transcription regulation</keyword>
<dbReference type="InterPro" id="IPR005561">
    <property type="entry name" value="ANTAR"/>
</dbReference>
<dbReference type="InterPro" id="IPR012074">
    <property type="entry name" value="GAF_ANTAR"/>
</dbReference>
<accession>A0A853CPX0</accession>
<proteinExistence type="predicted"/>
<feature type="domain" description="ANTAR" evidence="5">
    <location>
        <begin position="173"/>
        <end position="234"/>
    </location>
</feature>
<name>A0A853CPX0_9ACTN</name>
<dbReference type="Gene3D" id="3.30.450.40">
    <property type="match status" value="1"/>
</dbReference>
<dbReference type="Pfam" id="PF03861">
    <property type="entry name" value="ANTAR"/>
    <property type="match status" value="1"/>
</dbReference>
<dbReference type="GO" id="GO:0003723">
    <property type="term" value="F:RNA binding"/>
    <property type="evidence" value="ECO:0007669"/>
    <property type="project" value="InterPro"/>
</dbReference>
<gene>
    <name evidence="6" type="ORF">GGQ55_004261</name>
</gene>
<dbReference type="PROSITE" id="PS50921">
    <property type="entry name" value="ANTAR"/>
    <property type="match status" value="1"/>
</dbReference>
<dbReference type="GO" id="GO:0016301">
    <property type="term" value="F:kinase activity"/>
    <property type="evidence" value="ECO:0007669"/>
    <property type="project" value="UniProtKB-KW"/>
</dbReference>
<evidence type="ECO:0000256" key="2">
    <source>
        <dbReference type="ARBA" id="ARBA00022777"/>
    </source>
</evidence>
<organism evidence="6 7">
    <name type="scientific">Petropleomorpha daqingensis</name>
    <dbReference type="NCBI Taxonomy" id="2026353"/>
    <lineage>
        <taxon>Bacteria</taxon>
        <taxon>Bacillati</taxon>
        <taxon>Actinomycetota</taxon>
        <taxon>Actinomycetes</taxon>
        <taxon>Geodermatophilales</taxon>
        <taxon>Geodermatophilaceae</taxon>
        <taxon>Petropleomorpha</taxon>
    </lineage>
</organism>
<dbReference type="SUPFAM" id="SSF55781">
    <property type="entry name" value="GAF domain-like"/>
    <property type="match status" value="1"/>
</dbReference>
<dbReference type="Gene3D" id="1.10.10.10">
    <property type="entry name" value="Winged helix-like DNA-binding domain superfamily/Winged helix DNA-binding domain"/>
    <property type="match status" value="1"/>
</dbReference>
<dbReference type="SUPFAM" id="SSF52172">
    <property type="entry name" value="CheY-like"/>
    <property type="match status" value="1"/>
</dbReference>
<dbReference type="AlphaFoldDB" id="A0A853CPX0"/>
<evidence type="ECO:0000313" key="7">
    <source>
        <dbReference type="Proteomes" id="UP000541969"/>
    </source>
</evidence>
<protein>
    <submittedName>
        <fullName evidence="6">GAF domain-containing protein</fullName>
    </submittedName>
</protein>
<dbReference type="InterPro" id="IPR003018">
    <property type="entry name" value="GAF"/>
</dbReference>
<dbReference type="EMBL" id="JACBZT010000001">
    <property type="protein sequence ID" value="NYJ07983.1"/>
    <property type="molecule type" value="Genomic_DNA"/>
</dbReference>
<evidence type="ECO:0000313" key="6">
    <source>
        <dbReference type="EMBL" id="NYJ07983.1"/>
    </source>
</evidence>
<comment type="caution">
    <text evidence="6">The sequence shown here is derived from an EMBL/GenBank/DDBJ whole genome shotgun (WGS) entry which is preliminary data.</text>
</comment>
<dbReference type="InterPro" id="IPR029016">
    <property type="entry name" value="GAF-like_dom_sf"/>
</dbReference>
<dbReference type="Pfam" id="PF13185">
    <property type="entry name" value="GAF_2"/>
    <property type="match status" value="1"/>
</dbReference>